<dbReference type="GO" id="GO:0005737">
    <property type="term" value="C:cytoplasm"/>
    <property type="evidence" value="ECO:0007669"/>
    <property type="project" value="TreeGrafter"/>
</dbReference>
<dbReference type="OrthoDB" id="9808022at2"/>
<dbReference type="SFLD" id="SFLDS00029">
    <property type="entry name" value="Radical_SAM"/>
    <property type="match status" value="1"/>
</dbReference>
<gene>
    <name evidence="3" type="ORF">BBK82_29505</name>
</gene>
<dbReference type="PANTHER" id="PTHR13932">
    <property type="entry name" value="COPROPORPHYRINIGEN III OXIDASE"/>
    <property type="match status" value="1"/>
</dbReference>
<dbReference type="KEGG" id="led:BBK82_29505"/>
<dbReference type="EMBL" id="CP016793">
    <property type="protein sequence ID" value="ANZ39571.1"/>
    <property type="molecule type" value="Genomic_DNA"/>
</dbReference>
<feature type="domain" description="Radical SAM core" evidence="2">
    <location>
        <begin position="54"/>
        <end position="300"/>
    </location>
</feature>
<dbReference type="PANTHER" id="PTHR13932:SF5">
    <property type="entry name" value="RADICAL S-ADENOSYL METHIONINE DOMAIN-CONTAINING PROTEIN 1, MITOCHONDRIAL"/>
    <property type="match status" value="1"/>
</dbReference>
<dbReference type="AlphaFoldDB" id="A0A1B2HPF6"/>
<dbReference type="Pfam" id="PF04055">
    <property type="entry name" value="Radical_SAM"/>
    <property type="match status" value="1"/>
</dbReference>
<evidence type="ECO:0000259" key="2">
    <source>
        <dbReference type="PROSITE" id="PS51918"/>
    </source>
</evidence>
<dbReference type="InterPro" id="IPR058240">
    <property type="entry name" value="rSAM_sf"/>
</dbReference>
<dbReference type="SFLD" id="SFLDG01065">
    <property type="entry name" value="anaerobic_coproporphyrinogen-I"/>
    <property type="match status" value="1"/>
</dbReference>
<dbReference type="SMART" id="SM00729">
    <property type="entry name" value="Elp3"/>
    <property type="match status" value="1"/>
</dbReference>
<accession>A0A1B2HPF6</accession>
<dbReference type="GO" id="GO:0003824">
    <property type="term" value="F:catalytic activity"/>
    <property type="evidence" value="ECO:0007669"/>
    <property type="project" value="InterPro"/>
</dbReference>
<evidence type="ECO:0000256" key="1">
    <source>
        <dbReference type="ARBA" id="ARBA00017228"/>
    </source>
</evidence>
<dbReference type="SFLD" id="SFLDG01082">
    <property type="entry name" value="B12-binding_domain_containing"/>
    <property type="match status" value="1"/>
</dbReference>
<organism evidence="3 4">
    <name type="scientific">Lentzea guizhouensis</name>
    <dbReference type="NCBI Taxonomy" id="1586287"/>
    <lineage>
        <taxon>Bacteria</taxon>
        <taxon>Bacillati</taxon>
        <taxon>Actinomycetota</taxon>
        <taxon>Actinomycetes</taxon>
        <taxon>Pseudonocardiales</taxon>
        <taxon>Pseudonocardiaceae</taxon>
        <taxon>Lentzea</taxon>
    </lineage>
</organism>
<dbReference type="InterPro" id="IPR006638">
    <property type="entry name" value="Elp3/MiaA/NifB-like_rSAM"/>
</dbReference>
<reference evidence="3 4" key="1">
    <citation type="submission" date="2016-07" db="EMBL/GenBank/DDBJ databases">
        <title>Complete genome sequence of the Lentzea guizhouensis DHS C013.</title>
        <authorList>
            <person name="Cao C."/>
        </authorList>
    </citation>
    <scope>NUCLEOTIDE SEQUENCE [LARGE SCALE GENOMIC DNA]</scope>
    <source>
        <strain evidence="3 4">DHS C013</strain>
    </source>
</reference>
<keyword evidence="4" id="KW-1185">Reference proteome</keyword>
<dbReference type="SUPFAM" id="SSF102114">
    <property type="entry name" value="Radical SAM enzymes"/>
    <property type="match status" value="1"/>
</dbReference>
<dbReference type="Proteomes" id="UP000093053">
    <property type="component" value="Chromosome"/>
</dbReference>
<proteinExistence type="predicted"/>
<sequence length="461" mass="51793">MDREPRVWRALQDPANAHLLEYVTEDPFGAHVFPGNVPGHPVDAFLDDLSDQLVGTAPIHLWSYIPTCAYKCRFCQYPVVLVKGSNAAEKLTRWVDWNIREAQLWLARVPELAKAPVGEFNVFGGTPSLLPVDEIRRLLGFYRENFGFTDDTTIRFEGDPSTFTPEKLDALRELGCTKLSSGVQSFDDPVLRECGREHTSQMCVDFVRNAKKAGFEWISIDLMYGLLDQTVDSVRRDLDVVLEEEITAVVCTKLHLKSYSDTRTGVAGEQPAPWQLPAYRDKLVRDGHFWPALVEQYRMREVLTDGLRAAGYTEHPTMYFARNGLGPEKWKSIMVDQDKQEAEVAIGLGGSSSCRASEAITDVQWKSYAQAVDAGRVPLGSATRFTEEAQEARSVKMALSTLQPVRDDLHRARFGRSVFDSPWREKFDSLAERGLLTLDQDGVTLTDDGEVLVEAIINTEL</sequence>
<dbReference type="CDD" id="cd01335">
    <property type="entry name" value="Radical_SAM"/>
    <property type="match status" value="1"/>
</dbReference>
<dbReference type="InterPro" id="IPR007197">
    <property type="entry name" value="rSAM"/>
</dbReference>
<evidence type="ECO:0000313" key="3">
    <source>
        <dbReference type="EMBL" id="ANZ39571.1"/>
    </source>
</evidence>
<dbReference type="PROSITE" id="PS51918">
    <property type="entry name" value="RADICAL_SAM"/>
    <property type="match status" value="1"/>
</dbReference>
<dbReference type="RefSeq" id="WP_065917912.1">
    <property type="nucleotide sequence ID" value="NZ_CP016793.1"/>
</dbReference>
<dbReference type="InterPro" id="IPR034505">
    <property type="entry name" value="Coproporphyrinogen-III_oxidase"/>
</dbReference>
<dbReference type="Gene3D" id="3.80.30.20">
    <property type="entry name" value="tm_1862 like domain"/>
    <property type="match status" value="1"/>
</dbReference>
<dbReference type="InterPro" id="IPR023404">
    <property type="entry name" value="rSAM_horseshoe"/>
</dbReference>
<dbReference type="STRING" id="1586287.BBK82_29505"/>
<name>A0A1B2HPF6_9PSEU</name>
<protein>
    <recommendedName>
        <fullName evidence="1">Heme chaperone HemW</fullName>
    </recommendedName>
</protein>
<dbReference type="GO" id="GO:0006779">
    <property type="term" value="P:porphyrin-containing compound biosynthetic process"/>
    <property type="evidence" value="ECO:0007669"/>
    <property type="project" value="TreeGrafter"/>
</dbReference>
<evidence type="ECO:0000313" key="4">
    <source>
        <dbReference type="Proteomes" id="UP000093053"/>
    </source>
</evidence>
<dbReference type="GO" id="GO:0051539">
    <property type="term" value="F:4 iron, 4 sulfur cluster binding"/>
    <property type="evidence" value="ECO:0007669"/>
    <property type="project" value="TreeGrafter"/>
</dbReference>